<dbReference type="EMBL" id="PEYT01000023">
    <property type="protein sequence ID" value="PIS22980.1"/>
    <property type="molecule type" value="Genomic_DNA"/>
</dbReference>
<proteinExistence type="predicted"/>
<sequence length="220" mass="26195">MKLEVTYSIEKDAQTYVDYIFNFKFFKHGRVNIQETLLEKLDIPLQSLLKSVENDQEAFCKIRSYLEQTYNSNPTIIEDSAAKLKTMWGKVGDNIIFSLEFLYKKPFPFKFATAYLTTNFIFPYNYEQKYFFVNFKYLSTQLNTIKHELNHFMFYYYYPAGKDLNLEKYELLKESLSFFSNPEQEGKPNEAPLRDLYKSKIWNSLDEAVIQATKLLCFPK</sequence>
<name>A0A2H0XDG9_UNCKA</name>
<evidence type="ECO:0000313" key="1">
    <source>
        <dbReference type="EMBL" id="PIS22980.1"/>
    </source>
</evidence>
<comment type="caution">
    <text evidence="1">The sequence shown here is derived from an EMBL/GenBank/DDBJ whole genome shotgun (WGS) entry which is preliminary data.</text>
</comment>
<dbReference type="AlphaFoldDB" id="A0A2H0XDG9"/>
<gene>
    <name evidence="1" type="ORF">COT49_02740</name>
</gene>
<accession>A0A2H0XDG9</accession>
<organism evidence="1 2">
    <name type="scientific">candidate division WWE3 bacterium CG08_land_8_20_14_0_20_40_13</name>
    <dbReference type="NCBI Taxonomy" id="1975084"/>
    <lineage>
        <taxon>Bacteria</taxon>
        <taxon>Katanobacteria</taxon>
    </lineage>
</organism>
<evidence type="ECO:0008006" key="3">
    <source>
        <dbReference type="Google" id="ProtNLM"/>
    </source>
</evidence>
<dbReference type="Proteomes" id="UP000230340">
    <property type="component" value="Unassembled WGS sequence"/>
</dbReference>
<reference evidence="2" key="1">
    <citation type="submission" date="2017-09" db="EMBL/GenBank/DDBJ databases">
        <title>Depth-based differentiation of microbial function through sediment-hosted aquifers and enrichment of novel symbionts in the deep terrestrial subsurface.</title>
        <authorList>
            <person name="Probst A.J."/>
            <person name="Ladd B."/>
            <person name="Jarett J.K."/>
            <person name="Geller-Mcgrath D.E."/>
            <person name="Sieber C.M.K."/>
            <person name="Emerson J.B."/>
            <person name="Anantharaman K."/>
            <person name="Thomas B.C."/>
            <person name="Malmstrom R."/>
            <person name="Stieglmeier M."/>
            <person name="Klingl A."/>
            <person name="Woyke T."/>
            <person name="Ryan C.M."/>
            <person name="Banfield J.F."/>
        </authorList>
    </citation>
    <scope>NUCLEOTIDE SEQUENCE [LARGE SCALE GENOMIC DNA]</scope>
</reference>
<evidence type="ECO:0000313" key="2">
    <source>
        <dbReference type="Proteomes" id="UP000230340"/>
    </source>
</evidence>
<protein>
    <recommendedName>
        <fullName evidence="3">DUF2268 domain-containing protein</fullName>
    </recommendedName>
</protein>